<reference evidence="1" key="1">
    <citation type="submission" date="2022-03" db="EMBL/GenBank/DDBJ databases">
        <title>De novo assembled genomes of Belliella spp. (Cyclobacteriaceae) strains.</title>
        <authorList>
            <person name="Szabo A."/>
            <person name="Korponai K."/>
            <person name="Felfoldi T."/>
        </authorList>
    </citation>
    <scope>NUCLEOTIDE SEQUENCE</scope>
    <source>
        <strain evidence="1">DSM 111903</strain>
    </source>
</reference>
<dbReference type="EMBL" id="JAKZGO010000010">
    <property type="protein sequence ID" value="MCH7414469.1"/>
    <property type="molecule type" value="Genomic_DNA"/>
</dbReference>
<dbReference type="InterPro" id="IPR034122">
    <property type="entry name" value="Retropepsin-like_bacterial"/>
</dbReference>
<comment type="caution">
    <text evidence="1">The sequence shown here is derived from an EMBL/GenBank/DDBJ whole genome shotgun (WGS) entry which is preliminary data.</text>
</comment>
<keyword evidence="2" id="KW-1185">Reference proteome</keyword>
<gene>
    <name evidence="1" type="ORF">MM213_13300</name>
</gene>
<dbReference type="CDD" id="cd05483">
    <property type="entry name" value="retropepsin_like_bacteria"/>
    <property type="match status" value="1"/>
</dbReference>
<name>A0ABS9VDF3_9BACT</name>
<evidence type="ECO:0000313" key="1">
    <source>
        <dbReference type="EMBL" id="MCH7414469.1"/>
    </source>
</evidence>
<dbReference type="SUPFAM" id="SSF50630">
    <property type="entry name" value="Acid proteases"/>
    <property type="match status" value="1"/>
</dbReference>
<organism evidence="1 2">
    <name type="scientific">Belliella alkalica</name>
    <dbReference type="NCBI Taxonomy" id="1730871"/>
    <lineage>
        <taxon>Bacteria</taxon>
        <taxon>Pseudomonadati</taxon>
        <taxon>Bacteroidota</taxon>
        <taxon>Cytophagia</taxon>
        <taxon>Cytophagales</taxon>
        <taxon>Cyclobacteriaceae</taxon>
        <taxon>Belliella</taxon>
    </lineage>
</organism>
<evidence type="ECO:0000313" key="2">
    <source>
        <dbReference type="Proteomes" id="UP001165430"/>
    </source>
</evidence>
<dbReference type="RefSeq" id="WP_241412933.1">
    <property type="nucleotide sequence ID" value="NZ_JAKZGO010000010.1"/>
</dbReference>
<proteinExistence type="predicted"/>
<protein>
    <submittedName>
        <fullName evidence="1">Retropepsin-like domain-containing protein</fullName>
    </submittedName>
</protein>
<dbReference type="Gene3D" id="2.40.70.10">
    <property type="entry name" value="Acid Proteases"/>
    <property type="match status" value="1"/>
</dbReference>
<dbReference type="Pfam" id="PF13650">
    <property type="entry name" value="Asp_protease_2"/>
    <property type="match status" value="1"/>
</dbReference>
<dbReference type="Proteomes" id="UP001165430">
    <property type="component" value="Unassembled WGS sequence"/>
</dbReference>
<dbReference type="InterPro" id="IPR021109">
    <property type="entry name" value="Peptidase_aspartic_dom_sf"/>
</dbReference>
<accession>A0ABS9VDF3</accession>
<sequence>MPGKGWGKVKIYLDFGKFKRTTKLFKADMKKFYFLIIVAFFASCKPIKKSDFYFDDQGFLVVEISISGSKGKFIFDTCAEATVISKKLVNDLNLVPHRQISINKTKIVDVVYIPSVKINGFELFQVEAAVIDMNNETFGELGYGGILGLNLIYLFVWDFDLKNNLLQVYKNQPNFQKNLNVLEYKKIEQTGLPFIEINLDFFNSDSVFFDTGFTGFLSVNNLVDTANLDFKKITENQKFVFGVENQKVAHYSAMEFELFGKYFEEETIIHNIHPKRDKELIGNLFVQSFDRFIFDPKNSQILLSQGEK</sequence>